<reference evidence="1 2" key="1">
    <citation type="submission" date="2018-02" db="EMBL/GenBank/DDBJ databases">
        <title>Comparative genomics of Pseudomonas syringae.</title>
        <authorList>
            <person name="Hulin M.T."/>
        </authorList>
    </citation>
    <scope>NUCLEOTIDE SEQUENCE [LARGE SCALE GENOMIC DNA]</scope>
    <source>
        <strain evidence="1 2">R2leaf</strain>
    </source>
</reference>
<dbReference type="InterPro" id="IPR032721">
    <property type="entry name" value="Toxin-deaminase"/>
</dbReference>
<dbReference type="RefSeq" id="WP_080543308.1">
    <property type="nucleotide sequence ID" value="NZ_CP026562.1"/>
</dbReference>
<dbReference type="Pfam" id="PF14424">
    <property type="entry name" value="Toxin-deaminase"/>
    <property type="match status" value="1"/>
</dbReference>
<accession>A0AAD0GR76</accession>
<protein>
    <submittedName>
        <fullName evidence="1">Uncharacterized protein</fullName>
    </submittedName>
</protein>
<dbReference type="KEGG" id="pavl:BKM03_13020"/>
<dbReference type="EMBL" id="CP026562">
    <property type="protein sequence ID" value="AVB20046.1"/>
    <property type="molecule type" value="Genomic_DNA"/>
</dbReference>
<dbReference type="AlphaFoldDB" id="A0AAD0GR76"/>
<proteinExistence type="predicted"/>
<sequence length="83" mass="9232">MLSAYIETNDQDDFDISVNLATQIDSVWFKISEAVSQLLKGASLATSSIKLISEKAVCPSCTSVIEQFRLKYPKVQLNLFTVE</sequence>
<organism evidence="1 2">
    <name type="scientific">Pseudomonas avellanae</name>
    <dbReference type="NCBI Taxonomy" id="46257"/>
    <lineage>
        <taxon>Bacteria</taxon>
        <taxon>Pseudomonadati</taxon>
        <taxon>Pseudomonadota</taxon>
        <taxon>Gammaproteobacteria</taxon>
        <taxon>Pseudomonadales</taxon>
        <taxon>Pseudomonadaceae</taxon>
        <taxon>Pseudomonas</taxon>
    </lineage>
</organism>
<name>A0AAD0GR76_9PSED</name>
<gene>
    <name evidence="1" type="ORF">BKM03_13020</name>
</gene>
<dbReference type="Proteomes" id="UP000236903">
    <property type="component" value="Chromosome"/>
</dbReference>
<evidence type="ECO:0000313" key="2">
    <source>
        <dbReference type="Proteomes" id="UP000236903"/>
    </source>
</evidence>
<evidence type="ECO:0000313" key="1">
    <source>
        <dbReference type="EMBL" id="AVB20046.1"/>
    </source>
</evidence>